<evidence type="ECO:0000256" key="7">
    <source>
        <dbReference type="ARBA" id="ARBA00023136"/>
    </source>
</evidence>
<evidence type="ECO:0000313" key="11">
    <source>
        <dbReference type="EMBL" id="AOV07599.1"/>
    </source>
</evidence>
<evidence type="ECO:0000256" key="9">
    <source>
        <dbReference type="SAM" id="Phobius"/>
    </source>
</evidence>
<protein>
    <submittedName>
        <fullName evidence="11">Type II secretion system protein F</fullName>
    </submittedName>
</protein>
<dbReference type="GO" id="GO:0015628">
    <property type="term" value="P:protein secretion by the type II secretion system"/>
    <property type="evidence" value="ECO:0007669"/>
    <property type="project" value="TreeGrafter"/>
</dbReference>
<dbReference type="Gene3D" id="1.20.81.30">
    <property type="entry name" value="Type II secretion system (T2SS), domain F"/>
    <property type="match status" value="2"/>
</dbReference>
<feature type="domain" description="Type II secretion system protein GspF" evidence="10">
    <location>
        <begin position="272"/>
        <end position="393"/>
    </location>
</feature>
<evidence type="ECO:0000259" key="10">
    <source>
        <dbReference type="Pfam" id="PF00482"/>
    </source>
</evidence>
<dbReference type="Proteomes" id="UP000185746">
    <property type="component" value="Chromosome"/>
</dbReference>
<evidence type="ECO:0000256" key="8">
    <source>
        <dbReference type="SAM" id="MobiDB-lite"/>
    </source>
</evidence>
<comment type="similarity">
    <text evidence="2">Belongs to the GSP F family.</text>
</comment>
<dbReference type="AlphaFoldDB" id="A0A1D8JFV9"/>
<feature type="region of interest" description="Disordered" evidence="8">
    <location>
        <begin position="1"/>
        <end position="23"/>
    </location>
</feature>
<dbReference type="EMBL" id="CP017560">
    <property type="protein sequence ID" value="AOV07599.1"/>
    <property type="molecule type" value="Genomic_DNA"/>
</dbReference>
<dbReference type="GO" id="GO:0005886">
    <property type="term" value="C:plasma membrane"/>
    <property type="evidence" value="ECO:0007669"/>
    <property type="project" value="UniProtKB-SubCell"/>
</dbReference>
<evidence type="ECO:0000256" key="2">
    <source>
        <dbReference type="ARBA" id="ARBA00005745"/>
    </source>
</evidence>
<sequence>MPVYKYSGRTSSGEMKKGTISAPSEKEAITKLRNQGINPREIEESNSILHKELSFTKKVKNEDFVIYCRQFETLIRAGVSVVEATHILANQTSSKSLKNALFTIEEEVRAGTSFSDAAGKNEAVFPTLFVNMMRVAEATGNLDSTLERLSSHYEKQFKLKKSIQSALMYPIVLLAAIIVVSIGLLLTVVPSFAEMFEDFGAELPFITLFVLEISDFLQTFWWVFLLIVVVIPVIFSYLYKNNAQFHYQTHYFLLKMPVLGPLLQKSAIAQMTRTLSSLFSSSVPILQALKIVERVVNNPIIGKVILEAHDSLEKGSSLSAPLAKSWLFPPLVTQMTSIGEQTGSLDYMLEKVADFYEDDVDRSVDTIKSLIEPIMIILLAGIVGTIVLSIMVPMFSLFEQI</sequence>
<keyword evidence="12" id="KW-1185">Reference proteome</keyword>
<evidence type="ECO:0000256" key="1">
    <source>
        <dbReference type="ARBA" id="ARBA00004429"/>
    </source>
</evidence>
<keyword evidence="4" id="KW-0997">Cell inner membrane</keyword>
<keyword evidence="7 9" id="KW-0472">Membrane</keyword>
<dbReference type="PANTHER" id="PTHR30012">
    <property type="entry name" value="GENERAL SECRETION PATHWAY PROTEIN"/>
    <property type="match status" value="1"/>
</dbReference>
<evidence type="ECO:0000256" key="6">
    <source>
        <dbReference type="ARBA" id="ARBA00022989"/>
    </source>
</evidence>
<dbReference type="InterPro" id="IPR042094">
    <property type="entry name" value="T2SS_GspF_sf"/>
</dbReference>
<name>A0A1D8JFV9_9BACL</name>
<feature type="transmembrane region" description="Helical" evidence="9">
    <location>
        <begin position="219"/>
        <end position="239"/>
    </location>
</feature>
<feature type="transmembrane region" description="Helical" evidence="9">
    <location>
        <begin position="166"/>
        <end position="189"/>
    </location>
</feature>
<keyword evidence="5 9" id="KW-0812">Transmembrane</keyword>
<proteinExistence type="inferred from homology"/>
<dbReference type="Pfam" id="PF00482">
    <property type="entry name" value="T2SSF"/>
    <property type="match status" value="2"/>
</dbReference>
<evidence type="ECO:0000256" key="5">
    <source>
        <dbReference type="ARBA" id="ARBA00022692"/>
    </source>
</evidence>
<dbReference type="InterPro" id="IPR003004">
    <property type="entry name" value="GspF/PilC"/>
</dbReference>
<dbReference type="PRINTS" id="PR00812">
    <property type="entry name" value="BCTERIALGSPF"/>
</dbReference>
<feature type="domain" description="Type II secretion system protein GspF" evidence="10">
    <location>
        <begin position="67"/>
        <end position="190"/>
    </location>
</feature>
<dbReference type="FunFam" id="1.20.81.30:FF:000001">
    <property type="entry name" value="Type II secretion system protein F"/>
    <property type="match status" value="2"/>
</dbReference>
<dbReference type="InterPro" id="IPR018076">
    <property type="entry name" value="T2SS_GspF_dom"/>
</dbReference>
<evidence type="ECO:0000256" key="3">
    <source>
        <dbReference type="ARBA" id="ARBA00022475"/>
    </source>
</evidence>
<comment type="subcellular location">
    <subcellularLocation>
        <location evidence="1">Cell inner membrane</location>
        <topology evidence="1">Multi-pass membrane protein</topology>
    </subcellularLocation>
</comment>
<keyword evidence="6 9" id="KW-1133">Transmembrane helix</keyword>
<organism evidence="11 12">
    <name type="scientific">Sporosarcina ureilytica</name>
    <dbReference type="NCBI Taxonomy" id="298596"/>
    <lineage>
        <taxon>Bacteria</taxon>
        <taxon>Bacillati</taxon>
        <taxon>Bacillota</taxon>
        <taxon>Bacilli</taxon>
        <taxon>Bacillales</taxon>
        <taxon>Caryophanaceae</taxon>
        <taxon>Sporosarcina</taxon>
    </lineage>
</organism>
<reference evidence="11 12" key="1">
    <citation type="submission" date="2016-09" db="EMBL/GenBank/DDBJ databases">
        <title>Complete genome sequence of the Lysinibacillus sphaericus LMG 22257, a specie of Bacillus with ureolytic activity that can effectively biodeposit calcium carbonate.</title>
        <authorList>
            <person name="Yan W."/>
        </authorList>
    </citation>
    <scope>NUCLEOTIDE SEQUENCE [LARGE SCALE GENOMIC DNA]</scope>
    <source>
        <strain evidence="11 12">LMG 22257</strain>
    </source>
</reference>
<dbReference type="PANTHER" id="PTHR30012:SF0">
    <property type="entry name" value="TYPE II SECRETION SYSTEM PROTEIN F-RELATED"/>
    <property type="match status" value="1"/>
</dbReference>
<gene>
    <name evidence="11" type="ORF">BI350_08665</name>
</gene>
<keyword evidence="3" id="KW-1003">Cell membrane</keyword>
<evidence type="ECO:0000313" key="12">
    <source>
        <dbReference type="Proteomes" id="UP000185746"/>
    </source>
</evidence>
<dbReference type="KEGG" id="surl:BI350_08665"/>
<dbReference type="RefSeq" id="WP_075527731.1">
    <property type="nucleotide sequence ID" value="NZ_CP017560.1"/>
</dbReference>
<accession>A0A1D8JFV9</accession>
<feature type="transmembrane region" description="Helical" evidence="9">
    <location>
        <begin position="376"/>
        <end position="398"/>
    </location>
</feature>
<evidence type="ECO:0000256" key="4">
    <source>
        <dbReference type="ARBA" id="ARBA00022519"/>
    </source>
</evidence>